<comment type="similarity">
    <text evidence="2">Belongs to the UPF0382 family.</text>
</comment>
<organism evidence="7 8">
    <name type="scientific">Undibacterium curvum</name>
    <dbReference type="NCBI Taxonomy" id="2762294"/>
    <lineage>
        <taxon>Bacteria</taxon>
        <taxon>Pseudomonadati</taxon>
        <taxon>Pseudomonadota</taxon>
        <taxon>Betaproteobacteria</taxon>
        <taxon>Burkholderiales</taxon>
        <taxon>Oxalobacteraceae</taxon>
        <taxon>Undibacterium</taxon>
    </lineage>
</organism>
<protein>
    <submittedName>
        <fullName evidence="7">DUF423 domain-containing protein</fullName>
    </submittedName>
</protein>
<feature type="transmembrane region" description="Helical" evidence="6">
    <location>
        <begin position="71"/>
        <end position="93"/>
    </location>
</feature>
<comment type="caution">
    <text evidence="7">The sequence shown here is derived from an EMBL/GenBank/DDBJ whole genome shotgun (WGS) entry which is preliminary data.</text>
</comment>
<evidence type="ECO:0000256" key="3">
    <source>
        <dbReference type="ARBA" id="ARBA00022692"/>
    </source>
</evidence>
<sequence>MLKVEKVVFLAALTMLIAVAAGAFGAHGLKAVLSAEMLAIWQTAVQYQMVHGLGLLAVGILMQQWPQAKRLAWVATAFAVGIFLFSGSLYVLALSGIRWLGAVTPLGGVAFLAGWLLLAISAWQHPAKE</sequence>
<dbReference type="Pfam" id="PF04241">
    <property type="entry name" value="DUF423"/>
    <property type="match status" value="1"/>
</dbReference>
<evidence type="ECO:0000256" key="5">
    <source>
        <dbReference type="ARBA" id="ARBA00023136"/>
    </source>
</evidence>
<evidence type="ECO:0000256" key="4">
    <source>
        <dbReference type="ARBA" id="ARBA00022989"/>
    </source>
</evidence>
<keyword evidence="4 6" id="KW-1133">Transmembrane helix</keyword>
<feature type="transmembrane region" description="Helical" evidence="6">
    <location>
        <begin position="99"/>
        <end position="123"/>
    </location>
</feature>
<evidence type="ECO:0000256" key="6">
    <source>
        <dbReference type="SAM" id="Phobius"/>
    </source>
</evidence>
<feature type="transmembrane region" description="Helical" evidence="6">
    <location>
        <begin position="44"/>
        <end position="62"/>
    </location>
</feature>
<keyword evidence="5 6" id="KW-0472">Membrane</keyword>
<evidence type="ECO:0000256" key="1">
    <source>
        <dbReference type="ARBA" id="ARBA00004141"/>
    </source>
</evidence>
<evidence type="ECO:0000313" key="7">
    <source>
        <dbReference type="EMBL" id="MBC3932142.1"/>
    </source>
</evidence>
<dbReference type="EMBL" id="JACOGD010000005">
    <property type="protein sequence ID" value="MBC3932142.1"/>
    <property type="molecule type" value="Genomic_DNA"/>
</dbReference>
<dbReference type="PANTHER" id="PTHR43461">
    <property type="entry name" value="TRANSMEMBRANE PROTEIN 256"/>
    <property type="match status" value="1"/>
</dbReference>
<name>A0ABR7A663_9BURK</name>
<evidence type="ECO:0000313" key="8">
    <source>
        <dbReference type="Proteomes" id="UP000654304"/>
    </source>
</evidence>
<comment type="subcellular location">
    <subcellularLocation>
        <location evidence="1">Membrane</location>
        <topology evidence="1">Multi-pass membrane protein</topology>
    </subcellularLocation>
</comment>
<gene>
    <name evidence="7" type="ORF">H8K43_10690</name>
</gene>
<dbReference type="InterPro" id="IPR006696">
    <property type="entry name" value="DUF423"/>
</dbReference>
<keyword evidence="8" id="KW-1185">Reference proteome</keyword>
<dbReference type="PANTHER" id="PTHR43461:SF1">
    <property type="entry name" value="TRANSMEMBRANE PROTEIN 256"/>
    <property type="match status" value="1"/>
</dbReference>
<evidence type="ECO:0000256" key="2">
    <source>
        <dbReference type="ARBA" id="ARBA00009694"/>
    </source>
</evidence>
<dbReference type="Proteomes" id="UP000654304">
    <property type="component" value="Unassembled WGS sequence"/>
</dbReference>
<accession>A0ABR7A663</accession>
<reference evidence="7 8" key="1">
    <citation type="submission" date="2020-08" db="EMBL/GenBank/DDBJ databases">
        <title>Novel species isolated from subtropical streams in China.</title>
        <authorList>
            <person name="Lu H."/>
        </authorList>
    </citation>
    <scope>NUCLEOTIDE SEQUENCE [LARGE SCALE GENOMIC DNA]</scope>
    <source>
        <strain evidence="7 8">CY22W</strain>
    </source>
</reference>
<keyword evidence="3 6" id="KW-0812">Transmembrane</keyword>
<proteinExistence type="inferred from homology"/>